<organism evidence="6 7">
    <name type="scientific">Microlunatus soli</name>
    <dbReference type="NCBI Taxonomy" id="630515"/>
    <lineage>
        <taxon>Bacteria</taxon>
        <taxon>Bacillati</taxon>
        <taxon>Actinomycetota</taxon>
        <taxon>Actinomycetes</taxon>
        <taxon>Propionibacteriales</taxon>
        <taxon>Propionibacteriaceae</taxon>
        <taxon>Microlunatus</taxon>
    </lineage>
</organism>
<keyword evidence="7" id="KW-1185">Reference proteome</keyword>
<proteinExistence type="inferred from homology"/>
<comment type="similarity">
    <text evidence="1">Belongs to the LysR transcriptional regulatory family.</text>
</comment>
<evidence type="ECO:0000256" key="1">
    <source>
        <dbReference type="ARBA" id="ARBA00009437"/>
    </source>
</evidence>
<keyword evidence="3 6" id="KW-0238">DNA-binding</keyword>
<evidence type="ECO:0000259" key="5">
    <source>
        <dbReference type="PROSITE" id="PS50931"/>
    </source>
</evidence>
<dbReference type="AlphaFoldDB" id="A0A1H1Z4Y0"/>
<evidence type="ECO:0000313" key="6">
    <source>
        <dbReference type="EMBL" id="SDT28669.1"/>
    </source>
</evidence>
<feature type="domain" description="HTH lysR-type" evidence="5">
    <location>
        <begin position="1"/>
        <end position="59"/>
    </location>
</feature>
<evidence type="ECO:0000256" key="3">
    <source>
        <dbReference type="ARBA" id="ARBA00023125"/>
    </source>
</evidence>
<dbReference type="GO" id="GO:0032993">
    <property type="term" value="C:protein-DNA complex"/>
    <property type="evidence" value="ECO:0007669"/>
    <property type="project" value="TreeGrafter"/>
</dbReference>
<dbReference type="InterPro" id="IPR036390">
    <property type="entry name" value="WH_DNA-bd_sf"/>
</dbReference>
<dbReference type="PANTHER" id="PTHR30346">
    <property type="entry name" value="TRANSCRIPTIONAL DUAL REGULATOR HCAR-RELATED"/>
    <property type="match status" value="1"/>
</dbReference>
<reference evidence="6 7" key="1">
    <citation type="submission" date="2016-10" db="EMBL/GenBank/DDBJ databases">
        <authorList>
            <person name="de Groot N.N."/>
        </authorList>
    </citation>
    <scope>NUCLEOTIDE SEQUENCE [LARGE SCALE GENOMIC DNA]</scope>
    <source>
        <strain evidence="6 7">DSM 21800</strain>
    </source>
</reference>
<dbReference type="Proteomes" id="UP000199103">
    <property type="component" value="Chromosome I"/>
</dbReference>
<dbReference type="InterPro" id="IPR036388">
    <property type="entry name" value="WH-like_DNA-bd_sf"/>
</dbReference>
<dbReference type="STRING" id="630515.SAMN04489812_4981"/>
<dbReference type="FunFam" id="1.10.10.10:FF:000001">
    <property type="entry name" value="LysR family transcriptional regulator"/>
    <property type="match status" value="1"/>
</dbReference>
<dbReference type="Pfam" id="PF03466">
    <property type="entry name" value="LysR_substrate"/>
    <property type="match status" value="1"/>
</dbReference>
<protein>
    <submittedName>
        <fullName evidence="6">DNA-binding transcriptional regulator, LysR family</fullName>
    </submittedName>
</protein>
<dbReference type="Pfam" id="PF00126">
    <property type="entry name" value="HTH_1"/>
    <property type="match status" value="1"/>
</dbReference>
<evidence type="ECO:0000313" key="7">
    <source>
        <dbReference type="Proteomes" id="UP000199103"/>
    </source>
</evidence>
<dbReference type="GO" id="GO:0003700">
    <property type="term" value="F:DNA-binding transcription factor activity"/>
    <property type="evidence" value="ECO:0007669"/>
    <property type="project" value="InterPro"/>
</dbReference>
<dbReference type="RefSeq" id="WP_091528559.1">
    <property type="nucleotide sequence ID" value="NZ_LT629772.1"/>
</dbReference>
<accession>A0A1H1Z4Y0</accession>
<sequence length="303" mass="33019">MYSFEQLRGFVAVAEELHYGRAAERLAMTQPPLSRQIQKLERAIGVRLLERDRRRVRLTPAGAAFLDEARRLLALADAAPDLARRIDAGSSGTLRLGFTAASAYAVLPGVLTKLQQALPEVDLDLTELVTRAQLEALANHELDLGLARPPFDADLFASRPFAREALCAAVPDGHRLAALDRPLTERDLAGEPVIMPSATDARYFYDLVIRTVSIDPASVVHSVSQVLTTTLLVSGGLGIGFVPESVSRLGVRGVTLLELATSAHQPVELHLVWPRDSRNPALPRVIDLLLDRASGLPAIRTWR</sequence>
<dbReference type="SUPFAM" id="SSF53850">
    <property type="entry name" value="Periplasmic binding protein-like II"/>
    <property type="match status" value="1"/>
</dbReference>
<name>A0A1H1Z4Y0_9ACTN</name>
<dbReference type="Gene3D" id="1.10.10.10">
    <property type="entry name" value="Winged helix-like DNA-binding domain superfamily/Winged helix DNA-binding domain"/>
    <property type="match status" value="1"/>
</dbReference>
<dbReference type="SUPFAM" id="SSF46785">
    <property type="entry name" value="Winged helix' DNA-binding domain"/>
    <property type="match status" value="1"/>
</dbReference>
<dbReference type="GO" id="GO:0003677">
    <property type="term" value="F:DNA binding"/>
    <property type="evidence" value="ECO:0007669"/>
    <property type="project" value="UniProtKB-KW"/>
</dbReference>
<dbReference type="PROSITE" id="PS50931">
    <property type="entry name" value="HTH_LYSR"/>
    <property type="match status" value="1"/>
</dbReference>
<dbReference type="Gene3D" id="3.40.190.10">
    <property type="entry name" value="Periplasmic binding protein-like II"/>
    <property type="match status" value="2"/>
</dbReference>
<keyword evidence="2" id="KW-0805">Transcription regulation</keyword>
<dbReference type="InterPro" id="IPR000847">
    <property type="entry name" value="LysR_HTH_N"/>
</dbReference>
<evidence type="ECO:0000256" key="2">
    <source>
        <dbReference type="ARBA" id="ARBA00023015"/>
    </source>
</evidence>
<dbReference type="PRINTS" id="PR00039">
    <property type="entry name" value="HTHLYSR"/>
</dbReference>
<dbReference type="PANTHER" id="PTHR30346:SF0">
    <property type="entry name" value="HCA OPERON TRANSCRIPTIONAL ACTIVATOR HCAR"/>
    <property type="match status" value="1"/>
</dbReference>
<dbReference type="EMBL" id="LT629772">
    <property type="protein sequence ID" value="SDT28669.1"/>
    <property type="molecule type" value="Genomic_DNA"/>
</dbReference>
<evidence type="ECO:0000256" key="4">
    <source>
        <dbReference type="ARBA" id="ARBA00023163"/>
    </source>
</evidence>
<dbReference type="OrthoDB" id="3181812at2"/>
<keyword evidence="4" id="KW-0804">Transcription</keyword>
<gene>
    <name evidence="6" type="ORF">SAMN04489812_4981</name>
</gene>
<dbReference type="InterPro" id="IPR005119">
    <property type="entry name" value="LysR_subst-bd"/>
</dbReference>